<protein>
    <submittedName>
        <fullName evidence="2">Uncharacterized protein</fullName>
    </submittedName>
</protein>
<reference evidence="2 3" key="1">
    <citation type="journal article" date="2017" name="Mol. Ecol.">
        <title>Comparative and population genomic landscape of Phellinus noxius: A hypervariable fungus causing root rot in trees.</title>
        <authorList>
            <person name="Chung C.L."/>
            <person name="Lee T.J."/>
            <person name="Akiba M."/>
            <person name="Lee H.H."/>
            <person name="Kuo T.H."/>
            <person name="Liu D."/>
            <person name="Ke H.M."/>
            <person name="Yokoi T."/>
            <person name="Roa M.B."/>
            <person name="Lu M.J."/>
            <person name="Chang Y.Y."/>
            <person name="Ann P.J."/>
            <person name="Tsai J.N."/>
            <person name="Chen C.Y."/>
            <person name="Tzean S.S."/>
            <person name="Ota Y."/>
            <person name="Hattori T."/>
            <person name="Sahashi N."/>
            <person name="Liou R.F."/>
            <person name="Kikuchi T."/>
            <person name="Tsai I.J."/>
        </authorList>
    </citation>
    <scope>NUCLEOTIDE SEQUENCE [LARGE SCALE GENOMIC DNA]</scope>
    <source>
        <strain evidence="2 3">FFPRI411160</strain>
    </source>
</reference>
<evidence type="ECO:0000313" key="3">
    <source>
        <dbReference type="Proteomes" id="UP000217199"/>
    </source>
</evidence>
<evidence type="ECO:0000313" key="2">
    <source>
        <dbReference type="EMBL" id="PAV23554.1"/>
    </source>
</evidence>
<sequence>MSKSKRLASFNGPSTPTSSPVRAQQLPSTPQSPSRNRDVETPYHRKVRSLLQDVQNITRTWDALVKIDGRKAITELTDTRTDLDNVLGLVPDQTHPHTRLVGPRLDIMERCIHDLDSIISKLRKQFSKLNLIMDNFEELVHEAHKLKGWAWVQSEPLWCTWTLERFATKMPDLLPPYHRSLQVHTEMVESLRSHSISFEESRKILAKWVAQTYLESDEWVAEWEDICAAEIERWNAR</sequence>
<name>A0A286UVH8_9AGAM</name>
<proteinExistence type="predicted"/>
<dbReference type="OrthoDB" id="17066at2759"/>
<gene>
    <name evidence="2" type="ORF">PNOK_0062200</name>
</gene>
<evidence type="ECO:0000256" key="1">
    <source>
        <dbReference type="SAM" id="MobiDB-lite"/>
    </source>
</evidence>
<dbReference type="AlphaFoldDB" id="A0A286UVH8"/>
<comment type="caution">
    <text evidence="2">The sequence shown here is derived from an EMBL/GenBank/DDBJ whole genome shotgun (WGS) entry which is preliminary data.</text>
</comment>
<feature type="region of interest" description="Disordered" evidence="1">
    <location>
        <begin position="1"/>
        <end position="43"/>
    </location>
</feature>
<dbReference type="Proteomes" id="UP000217199">
    <property type="component" value="Unassembled WGS sequence"/>
</dbReference>
<organism evidence="2 3">
    <name type="scientific">Pyrrhoderma noxium</name>
    <dbReference type="NCBI Taxonomy" id="2282107"/>
    <lineage>
        <taxon>Eukaryota</taxon>
        <taxon>Fungi</taxon>
        <taxon>Dikarya</taxon>
        <taxon>Basidiomycota</taxon>
        <taxon>Agaricomycotina</taxon>
        <taxon>Agaricomycetes</taxon>
        <taxon>Hymenochaetales</taxon>
        <taxon>Hymenochaetaceae</taxon>
        <taxon>Pyrrhoderma</taxon>
    </lineage>
</organism>
<dbReference type="InParanoid" id="A0A286UVH8"/>
<accession>A0A286UVH8</accession>
<keyword evidence="3" id="KW-1185">Reference proteome</keyword>
<dbReference type="EMBL" id="NBII01000001">
    <property type="protein sequence ID" value="PAV23554.1"/>
    <property type="molecule type" value="Genomic_DNA"/>
</dbReference>
<feature type="compositionally biased region" description="Polar residues" evidence="1">
    <location>
        <begin position="11"/>
        <end position="34"/>
    </location>
</feature>